<proteinExistence type="predicted"/>
<dbReference type="PANTHER" id="PTHR46564">
    <property type="entry name" value="TRANSPOSASE"/>
    <property type="match status" value="1"/>
</dbReference>
<feature type="non-terminal residue" evidence="1">
    <location>
        <position position="1"/>
    </location>
</feature>
<dbReference type="OrthoDB" id="2142724at2759"/>
<dbReference type="PANTHER" id="PTHR46564:SF1">
    <property type="entry name" value="TRANSPOSASE"/>
    <property type="match status" value="1"/>
</dbReference>
<organism evidence="1 2">
    <name type="scientific">Piloderma croceum (strain F 1598)</name>
    <dbReference type="NCBI Taxonomy" id="765440"/>
    <lineage>
        <taxon>Eukaryota</taxon>
        <taxon>Fungi</taxon>
        <taxon>Dikarya</taxon>
        <taxon>Basidiomycota</taxon>
        <taxon>Agaricomycotina</taxon>
        <taxon>Agaricomycetes</taxon>
        <taxon>Agaricomycetidae</taxon>
        <taxon>Atheliales</taxon>
        <taxon>Atheliaceae</taxon>
        <taxon>Piloderma</taxon>
    </lineage>
</organism>
<name>A0A0C3BN81_PILCF</name>
<dbReference type="AlphaFoldDB" id="A0A0C3BN81"/>
<protein>
    <recommendedName>
        <fullName evidence="3">Tc1-like transposase DDE domain-containing protein</fullName>
    </recommendedName>
</protein>
<evidence type="ECO:0008006" key="3">
    <source>
        <dbReference type="Google" id="ProtNLM"/>
    </source>
</evidence>
<reference evidence="2" key="2">
    <citation type="submission" date="2015-01" db="EMBL/GenBank/DDBJ databases">
        <title>Evolutionary Origins and Diversification of the Mycorrhizal Mutualists.</title>
        <authorList>
            <consortium name="DOE Joint Genome Institute"/>
            <consortium name="Mycorrhizal Genomics Consortium"/>
            <person name="Kohler A."/>
            <person name="Kuo A."/>
            <person name="Nagy L.G."/>
            <person name="Floudas D."/>
            <person name="Copeland A."/>
            <person name="Barry K.W."/>
            <person name="Cichocki N."/>
            <person name="Veneault-Fourrey C."/>
            <person name="LaButti K."/>
            <person name="Lindquist E.A."/>
            <person name="Lipzen A."/>
            <person name="Lundell T."/>
            <person name="Morin E."/>
            <person name="Murat C."/>
            <person name="Riley R."/>
            <person name="Ohm R."/>
            <person name="Sun H."/>
            <person name="Tunlid A."/>
            <person name="Henrissat B."/>
            <person name="Grigoriev I.V."/>
            <person name="Hibbett D.S."/>
            <person name="Martin F."/>
        </authorList>
    </citation>
    <scope>NUCLEOTIDE SEQUENCE [LARGE SCALE GENOMIC DNA]</scope>
    <source>
        <strain evidence="2">F 1598</strain>
    </source>
</reference>
<dbReference type="InParanoid" id="A0A0C3BN81"/>
<reference evidence="1 2" key="1">
    <citation type="submission" date="2014-04" db="EMBL/GenBank/DDBJ databases">
        <authorList>
            <consortium name="DOE Joint Genome Institute"/>
            <person name="Kuo A."/>
            <person name="Tarkka M."/>
            <person name="Buscot F."/>
            <person name="Kohler A."/>
            <person name="Nagy L.G."/>
            <person name="Floudas D."/>
            <person name="Copeland A."/>
            <person name="Barry K.W."/>
            <person name="Cichocki N."/>
            <person name="Veneault-Fourrey C."/>
            <person name="LaButti K."/>
            <person name="Lindquist E.A."/>
            <person name="Lipzen A."/>
            <person name="Lundell T."/>
            <person name="Morin E."/>
            <person name="Murat C."/>
            <person name="Sun H."/>
            <person name="Tunlid A."/>
            <person name="Henrissat B."/>
            <person name="Grigoriev I.V."/>
            <person name="Hibbett D.S."/>
            <person name="Martin F."/>
            <person name="Nordberg H.P."/>
            <person name="Cantor M.N."/>
            <person name="Hua S.X."/>
        </authorList>
    </citation>
    <scope>NUCLEOTIDE SEQUENCE [LARGE SCALE GENOMIC DNA]</scope>
    <source>
        <strain evidence="1 2">F 1598</strain>
    </source>
</reference>
<keyword evidence="2" id="KW-1185">Reference proteome</keyword>
<evidence type="ECO:0000313" key="1">
    <source>
        <dbReference type="EMBL" id="KIM87943.1"/>
    </source>
</evidence>
<gene>
    <name evidence="1" type="ORF">PILCRDRAFT_48353</name>
</gene>
<feature type="non-terminal residue" evidence="1">
    <location>
        <position position="124"/>
    </location>
</feature>
<dbReference type="EMBL" id="KN832978">
    <property type="protein sequence ID" value="KIM87943.1"/>
    <property type="molecule type" value="Genomic_DNA"/>
</dbReference>
<accession>A0A0C3BN81</accession>
<dbReference type="Proteomes" id="UP000054166">
    <property type="component" value="Unassembled WGS sequence"/>
</dbReference>
<dbReference type="STRING" id="765440.A0A0C3BN81"/>
<dbReference type="HOGENOM" id="CLU_056788_11_3_1"/>
<sequence>AGLNVKWIQKLAAERSPEIRADYIRHISQYPANYLVFLDEVSKDDRTYARLWGRSRVGTRVEHHAPFVHKRRFSMVAVLGLDEGIVAAKVVEGSFVRESFMNYLCDDVLLMSTPYPGPWSVLVM</sequence>
<evidence type="ECO:0000313" key="2">
    <source>
        <dbReference type="Proteomes" id="UP000054166"/>
    </source>
</evidence>